<dbReference type="Gene3D" id="2.60.120.1130">
    <property type="match status" value="1"/>
</dbReference>
<dbReference type="RefSeq" id="WP_143437136.1">
    <property type="nucleotide sequence ID" value="NZ_FZNS01000005.1"/>
</dbReference>
<dbReference type="EMBL" id="FZNS01000005">
    <property type="protein sequence ID" value="SNR69354.1"/>
    <property type="molecule type" value="Genomic_DNA"/>
</dbReference>
<dbReference type="AlphaFoldDB" id="A0A238YFH6"/>
<reference evidence="3" key="1">
    <citation type="submission" date="2017-06" db="EMBL/GenBank/DDBJ databases">
        <authorList>
            <person name="Varghese N."/>
            <person name="Submissions S."/>
        </authorList>
    </citation>
    <scope>NUCLEOTIDE SEQUENCE [LARGE SCALE GENOMIC DNA]</scope>
    <source>
        <strain evidence="3">DSM 28041</strain>
    </source>
</reference>
<evidence type="ECO:0000313" key="2">
    <source>
        <dbReference type="EMBL" id="SNR69354.1"/>
    </source>
</evidence>
<organism evidence="2 3">
    <name type="scientific">Hymenobacter mucosus</name>
    <dbReference type="NCBI Taxonomy" id="1411120"/>
    <lineage>
        <taxon>Bacteria</taxon>
        <taxon>Pseudomonadati</taxon>
        <taxon>Bacteroidota</taxon>
        <taxon>Cytophagia</taxon>
        <taxon>Cytophagales</taxon>
        <taxon>Hymenobacteraceae</taxon>
        <taxon>Hymenobacter</taxon>
    </lineage>
</organism>
<gene>
    <name evidence="2" type="ORF">SAMN06269173_105170</name>
</gene>
<evidence type="ECO:0000313" key="3">
    <source>
        <dbReference type="Proteomes" id="UP000198310"/>
    </source>
</evidence>
<keyword evidence="1" id="KW-0732">Signal</keyword>
<sequence length="678" mass="75799">MKVATLWSCALLSGLLLNSTRSIAQDIPIHLGSFSAKELPSAPADTTAPAEVLCDFGQSKIEGGMDGFVVRFDRITRVHILRRTGYEWATVKVPLYHRDGQQEKLQQLKGFTYNLVGGEWKKEPLKTDAVFSRKLTANVDEYAFTLPNVREGSVIEFSYAILSNFVFNLQDWQFQQEIPVRWSEYRTTVPSFFRYKEISRSYLPFAVNETTTPFYRTSYRSKTSDGHGGYSAGASDKVYNISTQAVARRWVLKDAPAFREEPFLTTPRDYLSRVDFELERIQFPDQEPQFVVGTWEQIEKNLLKDEEFGGFLERATPLTSGAAALATLHANDLPARADAVRTLVMQAVGYDGTNTLYAEHSAKKLLELRHGTAGEVNLLLVRTLRDAGLTANPLLLSTRAHGRIQTDLPVVSQFNYVVAHVTLPDGKELLLDATEPLLPFTLLPERCLNNQGRLLSTTGRWVPLTTTQTHLVYTAADFTLDARSTISGTIRQEYAGYAAPSARSTARESEHALRKQWQSTHPDWTVERADVAGTNELGKPLVVTFTTRLAGAEEAVATMYVRPLQHLGPGASPFRHDERLFPVDLPSSRRLEYSVKLHLPTGYSATSLPTSALINLPNDGGRFLYSVSQLSPETLQITARLALNKTQYSPNEYVALRELYARALAKMAEPLVLTKQTK</sequence>
<feature type="chain" id="PRO_5012669711" description="DUF3857 domain-containing protein" evidence="1">
    <location>
        <begin position="25"/>
        <end position="678"/>
    </location>
</feature>
<accession>A0A238YFH6</accession>
<dbReference type="Gene3D" id="3.10.620.30">
    <property type="match status" value="1"/>
</dbReference>
<protein>
    <recommendedName>
        <fullName evidence="4">DUF3857 domain-containing protein</fullName>
    </recommendedName>
</protein>
<proteinExistence type="predicted"/>
<evidence type="ECO:0008006" key="4">
    <source>
        <dbReference type="Google" id="ProtNLM"/>
    </source>
</evidence>
<dbReference type="Proteomes" id="UP000198310">
    <property type="component" value="Unassembled WGS sequence"/>
</dbReference>
<name>A0A238YFH6_9BACT</name>
<keyword evidence="3" id="KW-1185">Reference proteome</keyword>
<feature type="signal peptide" evidence="1">
    <location>
        <begin position="1"/>
        <end position="24"/>
    </location>
</feature>
<evidence type="ECO:0000256" key="1">
    <source>
        <dbReference type="SAM" id="SignalP"/>
    </source>
</evidence>
<dbReference type="Gene3D" id="2.60.40.3140">
    <property type="match status" value="1"/>
</dbReference>